<evidence type="ECO:0000313" key="3">
    <source>
        <dbReference type="Proteomes" id="UP000264036"/>
    </source>
</evidence>
<dbReference type="EMBL" id="DOEK01000027">
    <property type="protein sequence ID" value="HBP29675.1"/>
    <property type="molecule type" value="Genomic_DNA"/>
</dbReference>
<evidence type="ECO:0000259" key="1">
    <source>
        <dbReference type="Pfam" id="PF06812"/>
    </source>
</evidence>
<dbReference type="NCBIfam" id="TIGR03363">
    <property type="entry name" value="VI_chp_8"/>
    <property type="match status" value="1"/>
</dbReference>
<dbReference type="PANTHER" id="PTHR37951">
    <property type="entry name" value="CYTOPLASMIC PROTEIN-RELATED"/>
    <property type="match status" value="1"/>
</dbReference>
<dbReference type="PANTHER" id="PTHR37951:SF1">
    <property type="entry name" value="TYPE VI SECRETION SYSTEM COMPONENT TSSA1"/>
    <property type="match status" value="1"/>
</dbReference>
<sequence length="349" mass="38061">MKTFDELFSAFSEDNGGENLEYDAAFLALQQAVVEKPEQQFGDTIIDAQAPDWNQVEKQALALCDRTCDLRVIHALTCVWTSQNGLVGYASGVRLAHNALQKCWAGVYPLLVEDDYEDPLPRINALNSLADMQGVGRSVRSANLLTGAHGQLSLRDAESIMEGSRADLFPGGRARLVETLNQATIAGAPEMVGLGSAATSLQSIVELVTEKLGTEWAPSVQTLLRSFELITNALGASATLQAEQSDNTGSDNNGGQGMVEPVAGNIATAPQQPVERSVSWTEVQIKTRDEAMVALEKVSSYFEIHEPSHPAPFLIRRVQQTIPLNFHEMLRNLTPGNAEQFENWLPREE</sequence>
<gene>
    <name evidence="2" type="primary">tssA</name>
    <name evidence="2" type="ORF">DD666_09695</name>
</gene>
<name>A0A356LGQ1_9BURK</name>
<dbReference type="InterPro" id="IPR010657">
    <property type="entry name" value="ImpA_N"/>
</dbReference>
<dbReference type="Proteomes" id="UP000264036">
    <property type="component" value="Unassembled WGS sequence"/>
</dbReference>
<accession>A0A356LGQ1</accession>
<dbReference type="InterPro" id="IPR017740">
    <property type="entry name" value="TssA-like"/>
</dbReference>
<evidence type="ECO:0000313" key="2">
    <source>
        <dbReference type="EMBL" id="HBP29675.1"/>
    </source>
</evidence>
<reference evidence="2 3" key="1">
    <citation type="journal article" date="2018" name="Nat. Biotechnol.">
        <title>A standardized bacterial taxonomy based on genome phylogeny substantially revises the tree of life.</title>
        <authorList>
            <person name="Parks D.H."/>
            <person name="Chuvochina M."/>
            <person name="Waite D.W."/>
            <person name="Rinke C."/>
            <person name="Skarshewski A."/>
            <person name="Chaumeil P.A."/>
            <person name="Hugenholtz P."/>
        </authorList>
    </citation>
    <scope>NUCLEOTIDE SEQUENCE [LARGE SCALE GENOMIC DNA]</scope>
    <source>
        <strain evidence="2">UBA10707</strain>
    </source>
</reference>
<proteinExistence type="predicted"/>
<dbReference type="AlphaFoldDB" id="A0A356LGQ1"/>
<protein>
    <submittedName>
        <fullName evidence="2">Type VI secretion system protein TssA</fullName>
    </submittedName>
</protein>
<dbReference type="Pfam" id="PF06812">
    <property type="entry name" value="ImpA_N"/>
    <property type="match status" value="1"/>
</dbReference>
<comment type="caution">
    <text evidence="2">The sequence shown here is derived from an EMBL/GenBank/DDBJ whole genome shotgun (WGS) entry which is preliminary data.</text>
</comment>
<organism evidence="2 3">
    <name type="scientific">Advenella kashmirensis</name>
    <dbReference type="NCBI Taxonomy" id="310575"/>
    <lineage>
        <taxon>Bacteria</taxon>
        <taxon>Pseudomonadati</taxon>
        <taxon>Pseudomonadota</taxon>
        <taxon>Betaproteobacteria</taxon>
        <taxon>Burkholderiales</taxon>
        <taxon>Alcaligenaceae</taxon>
    </lineage>
</organism>
<feature type="domain" description="ImpA N-terminal" evidence="1">
    <location>
        <begin position="14"/>
        <end position="130"/>
    </location>
</feature>